<comment type="caution">
    <text evidence="2">The sequence shown here is derived from an EMBL/GenBank/DDBJ whole genome shotgun (WGS) entry which is preliminary data.</text>
</comment>
<gene>
    <name evidence="2" type="ORF">BSTOLATCC_MIC58176</name>
</gene>
<evidence type="ECO:0008006" key="4">
    <source>
        <dbReference type="Google" id="ProtNLM"/>
    </source>
</evidence>
<keyword evidence="3" id="KW-1185">Reference proteome</keyword>
<keyword evidence="1" id="KW-0812">Transmembrane</keyword>
<keyword evidence="1" id="KW-0472">Membrane</keyword>
<dbReference type="EMBL" id="CAJZBQ010000056">
    <property type="protein sequence ID" value="CAG9333363.1"/>
    <property type="molecule type" value="Genomic_DNA"/>
</dbReference>
<accession>A0AAU9K2T0</accession>
<dbReference type="AlphaFoldDB" id="A0AAU9K2T0"/>
<evidence type="ECO:0000313" key="3">
    <source>
        <dbReference type="Proteomes" id="UP001162131"/>
    </source>
</evidence>
<evidence type="ECO:0000313" key="2">
    <source>
        <dbReference type="EMBL" id="CAG9333363.1"/>
    </source>
</evidence>
<name>A0AAU9K2T0_9CILI</name>
<reference evidence="2" key="1">
    <citation type="submission" date="2021-09" db="EMBL/GenBank/DDBJ databases">
        <authorList>
            <consortium name="AG Swart"/>
            <person name="Singh M."/>
            <person name="Singh A."/>
            <person name="Seah K."/>
            <person name="Emmerich C."/>
        </authorList>
    </citation>
    <scope>NUCLEOTIDE SEQUENCE</scope>
    <source>
        <strain evidence="2">ATCC30299</strain>
    </source>
</reference>
<keyword evidence="1" id="KW-1133">Transmembrane helix</keyword>
<protein>
    <recommendedName>
        <fullName evidence="4">Transmembrane protein</fullName>
    </recommendedName>
</protein>
<proteinExistence type="predicted"/>
<sequence>MLMAGFGGSSWCYISKWSFVDFAWSIWRWRWGLMEFVILVIDAEIFYFVVLLLMLWFFDDATVVVEDDDGDAKKLMMVKNFWIKREKCFITKR</sequence>
<organism evidence="2 3">
    <name type="scientific">Blepharisma stoltei</name>
    <dbReference type="NCBI Taxonomy" id="1481888"/>
    <lineage>
        <taxon>Eukaryota</taxon>
        <taxon>Sar</taxon>
        <taxon>Alveolata</taxon>
        <taxon>Ciliophora</taxon>
        <taxon>Postciliodesmatophora</taxon>
        <taxon>Heterotrichea</taxon>
        <taxon>Heterotrichida</taxon>
        <taxon>Blepharismidae</taxon>
        <taxon>Blepharisma</taxon>
    </lineage>
</organism>
<dbReference type="Proteomes" id="UP001162131">
    <property type="component" value="Unassembled WGS sequence"/>
</dbReference>
<feature type="transmembrane region" description="Helical" evidence="1">
    <location>
        <begin position="36"/>
        <end position="58"/>
    </location>
</feature>
<evidence type="ECO:0000256" key="1">
    <source>
        <dbReference type="SAM" id="Phobius"/>
    </source>
</evidence>